<protein>
    <recommendedName>
        <fullName evidence="3">HTH tetR-type domain-containing protein</fullName>
    </recommendedName>
</protein>
<reference evidence="1 2" key="1">
    <citation type="submission" date="2010-12" db="EMBL/GenBank/DDBJ databases">
        <authorList>
            <person name="Muzny D."/>
            <person name="Qin X."/>
            <person name="Buhay C."/>
            <person name="Dugan-Rocha S."/>
            <person name="Ding Y."/>
            <person name="Chen G."/>
            <person name="Hawes A."/>
            <person name="Holder M."/>
            <person name="Jhangiani S."/>
            <person name="Johnson A."/>
            <person name="Khan Z."/>
            <person name="Li Z."/>
            <person name="Liu W."/>
            <person name="Liu X."/>
            <person name="Perez L."/>
            <person name="Shen H."/>
            <person name="Wang Q."/>
            <person name="Watt J."/>
            <person name="Xi L."/>
            <person name="Xin Y."/>
            <person name="Zhou J."/>
            <person name="Deng J."/>
            <person name="Jiang H."/>
            <person name="Liu Y."/>
            <person name="Qu J."/>
            <person name="Song X.-Z."/>
            <person name="Zhang L."/>
            <person name="Villasana D."/>
            <person name="Johnson A."/>
            <person name="Liu J."/>
            <person name="Liyanage D."/>
            <person name="Lorensuhewa L."/>
            <person name="Robinson T."/>
            <person name="Song A."/>
            <person name="Song B.-B."/>
            <person name="Dinh H."/>
            <person name="Thornton R."/>
            <person name="Coyle M."/>
            <person name="Francisco L."/>
            <person name="Jackson L."/>
            <person name="Javaid M."/>
            <person name="Korchina V."/>
            <person name="Kovar C."/>
            <person name="Mata R."/>
            <person name="Mathew T."/>
            <person name="Ngo R."/>
            <person name="Nguyen L."/>
            <person name="Nguyen N."/>
            <person name="Okwuonu G."/>
            <person name="Ongeri F."/>
            <person name="Pham C."/>
            <person name="Simmons D."/>
            <person name="Wilczek-Boney K."/>
            <person name="Hale W."/>
            <person name="Jakkamsetti A."/>
            <person name="Pham P."/>
            <person name="Ruth R."/>
            <person name="San Lucas F."/>
            <person name="Warren J."/>
            <person name="Zhang J."/>
            <person name="Zhao Z."/>
            <person name="Zhou C."/>
            <person name="Zhu D."/>
            <person name="Lee S."/>
            <person name="Bess C."/>
            <person name="Blankenburg K."/>
            <person name="Forbes L."/>
            <person name="Fu Q."/>
            <person name="Gubbala S."/>
            <person name="Hirani K."/>
            <person name="Jayaseelan J.C."/>
            <person name="Lara F."/>
            <person name="Munidasa M."/>
            <person name="Palculict T."/>
            <person name="Patil S."/>
            <person name="Pu L.-L."/>
            <person name="Saada N."/>
            <person name="Tang L."/>
            <person name="Weissenberger G."/>
            <person name="Zhu Y."/>
            <person name="Hemphill L."/>
            <person name="Shang Y."/>
            <person name="Youmans B."/>
            <person name="Ayvaz T."/>
            <person name="Ross M."/>
            <person name="Santibanez J."/>
            <person name="Aqrawi P."/>
            <person name="Gross S."/>
            <person name="Joshi V."/>
            <person name="Fowler G."/>
            <person name="Nazareth L."/>
            <person name="Reid J."/>
            <person name="Worley K."/>
            <person name="Petrosino J."/>
            <person name="Highlander S."/>
            <person name="Gibbs R."/>
        </authorList>
    </citation>
    <scope>NUCLEOTIDE SEQUENCE [LARGE SCALE GENOMIC DNA]</scope>
    <source>
        <strain evidence="1 2">DSM 10105</strain>
    </source>
</reference>
<comment type="caution">
    <text evidence="1">The sequence shown here is derived from an EMBL/GenBank/DDBJ whole genome shotgun (WGS) entry which is preliminary data.</text>
</comment>
<dbReference type="PANTHER" id="PTHR43479:SF11">
    <property type="entry name" value="ACREF_ENVCD OPERON REPRESSOR-RELATED"/>
    <property type="match status" value="1"/>
</dbReference>
<sequence>MDTREAIKAEFMKEYAQKDFRLITVKALCAATPVARTTFYSYFDNTDDVCREVENDLIKGLLKVSRNVSSGNMPDMDFNRFMDEIERYIKDNWTNIYAFLVRQPNLRFIRKWKNAIVVNFRKRYPQKQSNRNYDAIAEMLASSVISAYTYWMEHPDTCDTKEIKPLLHKVLNSPVAAL</sequence>
<organism evidence="1 2">
    <name type="scientific">Parascardovia denticolens DSM 10105 = JCM 12538</name>
    <dbReference type="NCBI Taxonomy" id="864564"/>
    <lineage>
        <taxon>Bacteria</taxon>
        <taxon>Bacillati</taxon>
        <taxon>Actinomycetota</taxon>
        <taxon>Actinomycetes</taxon>
        <taxon>Bifidobacteriales</taxon>
        <taxon>Bifidobacteriaceae</taxon>
        <taxon>Parascardovia</taxon>
    </lineage>
</organism>
<dbReference type="PATRIC" id="fig|864564.6.peg.767"/>
<dbReference type="SUPFAM" id="SSF46689">
    <property type="entry name" value="Homeodomain-like"/>
    <property type="match status" value="1"/>
</dbReference>
<evidence type="ECO:0000313" key="2">
    <source>
        <dbReference type="Proteomes" id="UP000004946"/>
    </source>
</evidence>
<dbReference type="RefSeq" id="WP_006289328.1">
    <property type="nucleotide sequence ID" value="NZ_AP012333.1"/>
</dbReference>
<dbReference type="HOGENOM" id="CLU_087539_0_7_11"/>
<name>E6JZ51_PARDN</name>
<dbReference type="eggNOG" id="COG1309">
    <property type="taxonomic scope" value="Bacteria"/>
</dbReference>
<dbReference type="InterPro" id="IPR009057">
    <property type="entry name" value="Homeodomain-like_sf"/>
</dbReference>
<keyword evidence="2" id="KW-1185">Reference proteome</keyword>
<dbReference type="InterPro" id="IPR050624">
    <property type="entry name" value="HTH-type_Tx_Regulator"/>
</dbReference>
<dbReference type="Gene3D" id="1.10.357.10">
    <property type="entry name" value="Tetracycline Repressor, domain 2"/>
    <property type="match status" value="1"/>
</dbReference>
<dbReference type="AlphaFoldDB" id="E6JZ51"/>
<gene>
    <name evidence="1" type="ORF">HMPREF0620_0946</name>
</gene>
<dbReference type="PANTHER" id="PTHR43479">
    <property type="entry name" value="ACREF/ENVCD OPERON REPRESSOR-RELATED"/>
    <property type="match status" value="1"/>
</dbReference>
<dbReference type="EMBL" id="AEON01000001">
    <property type="protein sequence ID" value="EFT83941.1"/>
    <property type="molecule type" value="Genomic_DNA"/>
</dbReference>
<proteinExistence type="predicted"/>
<evidence type="ECO:0008006" key="3">
    <source>
        <dbReference type="Google" id="ProtNLM"/>
    </source>
</evidence>
<dbReference type="KEGG" id="pdo:PSDT_0695"/>
<dbReference type="Proteomes" id="UP000004946">
    <property type="component" value="Chromosome"/>
</dbReference>
<accession>E6JZ51</accession>
<evidence type="ECO:0000313" key="1">
    <source>
        <dbReference type="EMBL" id="EFT83941.1"/>
    </source>
</evidence>